<evidence type="ECO:0000313" key="1">
    <source>
        <dbReference type="EMBL" id="KAJ9108641.1"/>
    </source>
</evidence>
<dbReference type="Proteomes" id="UP001230649">
    <property type="component" value="Unassembled WGS sequence"/>
</dbReference>
<evidence type="ECO:0000313" key="2">
    <source>
        <dbReference type="Proteomes" id="UP001230649"/>
    </source>
</evidence>
<dbReference type="EMBL" id="JASBWS010000030">
    <property type="protein sequence ID" value="KAJ9108641.1"/>
    <property type="molecule type" value="Genomic_DNA"/>
</dbReference>
<keyword evidence="2" id="KW-1185">Reference proteome</keyword>
<sequence length="784" mass="84012">MKANLSTLSKVVTILLSTCLTSSAALPHSSNLGKRMTQFTSREYLQPNRSGSSADNLLADVSFVGYNNYAYRDDTIAAQMVISANASSSRPSRLIVAFPQGNTGFATYFIPTNDSSSALQVVPDIDSFTSIAFPSGSTEQNATNQTGVACDLAFNADMSLGVTLIGSIRTVRDYTEGAGLTHEIFNYTLGEYNQTSLQLVRNWINGTTVQYLNFVALNNTQINVTPNENITLPPSVSFERLDKSLNGSMAFSTTFNYTDLPILAPGLDADALFLTEVPTNGNSSEALVEVIQALQGNGSTGAPEQVRQVSFLTYEDKFLAGGWRFLTYFGRDTLLTLRLLLPTLTSTASEAVLTGVMERLNGSGLVCHEETIGDYASFANIQNNQSDLGAAPVYNYVMADTDYLLLSSLSHYFLSTPQGANRSEAFLNTTATLQNGTYGELLLKNVEHVLNMSRPFAANSSCQNLVAIRDTLVGNWRDPGTGLGYGKIPFDINTALVPSALRAIVDLANAHIIPSNYSPVAASLIDVWETQAAPCFEVTIPSETAQARLSNYVQQANLSQALLDQSGGFNSSVNVTFYAVSLRADGSPVEILNSDLGFTLQYGNNVPTGILQATVNALQPYPRGLLTNVGMVVANAAYDSNTSSIPVFDETAYHGAVVWSWQQALMATGLAKQLDLCGLANGTNVDYPERSLIGTAPAWCNTSLATDLRQAQLRLWDSIGGSSSALFSEVYSPLYDNSTNSFTIGDLGAISPTGTEGDAIQLWSYAFLAAVDPRSGRPVASNLA</sequence>
<organism evidence="1 2">
    <name type="scientific">Naganishia adeliensis</name>
    <dbReference type="NCBI Taxonomy" id="92952"/>
    <lineage>
        <taxon>Eukaryota</taxon>
        <taxon>Fungi</taxon>
        <taxon>Dikarya</taxon>
        <taxon>Basidiomycota</taxon>
        <taxon>Agaricomycotina</taxon>
        <taxon>Tremellomycetes</taxon>
        <taxon>Filobasidiales</taxon>
        <taxon>Filobasidiaceae</taxon>
        <taxon>Naganishia</taxon>
    </lineage>
</organism>
<reference evidence="1" key="1">
    <citation type="submission" date="2023-04" db="EMBL/GenBank/DDBJ databases">
        <title>Draft Genome sequencing of Naganishia species isolated from polar environments using Oxford Nanopore Technology.</title>
        <authorList>
            <person name="Leo P."/>
            <person name="Venkateswaran K."/>
        </authorList>
    </citation>
    <scope>NUCLEOTIDE SEQUENCE</scope>
    <source>
        <strain evidence="1">MNA-CCFEE 5262</strain>
    </source>
</reference>
<accession>A0ACC2WCQ1</accession>
<proteinExistence type="predicted"/>
<comment type="caution">
    <text evidence="1">The sequence shown here is derived from an EMBL/GenBank/DDBJ whole genome shotgun (WGS) entry which is preliminary data.</text>
</comment>
<name>A0ACC2WCQ1_9TREE</name>
<gene>
    <name evidence="1" type="ORF">QFC20_003339</name>
</gene>
<protein>
    <submittedName>
        <fullName evidence="1">Uncharacterized protein</fullName>
    </submittedName>
</protein>